<proteinExistence type="predicted"/>
<evidence type="ECO:0000313" key="1">
    <source>
        <dbReference type="EMBL" id="MPM60802.1"/>
    </source>
</evidence>
<accession>A0A645B5V9</accession>
<organism evidence="1">
    <name type="scientific">bioreactor metagenome</name>
    <dbReference type="NCBI Taxonomy" id="1076179"/>
    <lineage>
        <taxon>unclassified sequences</taxon>
        <taxon>metagenomes</taxon>
        <taxon>ecological metagenomes</taxon>
    </lineage>
</organism>
<name>A0A645B5V9_9ZZZZ</name>
<sequence>MIIELEKKYNSREIDKILRKMKSKKIFDSRRFAGKILGNEDPLVYQKRVRNEWD</sequence>
<dbReference type="EMBL" id="VSSQ01017994">
    <property type="protein sequence ID" value="MPM60802.1"/>
    <property type="molecule type" value="Genomic_DNA"/>
</dbReference>
<dbReference type="AlphaFoldDB" id="A0A645B5V9"/>
<reference evidence="1" key="1">
    <citation type="submission" date="2019-08" db="EMBL/GenBank/DDBJ databases">
        <authorList>
            <person name="Kucharzyk K."/>
            <person name="Murdoch R.W."/>
            <person name="Higgins S."/>
            <person name="Loffler F."/>
        </authorList>
    </citation>
    <scope>NUCLEOTIDE SEQUENCE</scope>
</reference>
<protein>
    <submittedName>
        <fullName evidence="1">Uncharacterized protein</fullName>
    </submittedName>
</protein>
<comment type="caution">
    <text evidence="1">The sequence shown here is derived from an EMBL/GenBank/DDBJ whole genome shotgun (WGS) entry which is preliminary data.</text>
</comment>
<gene>
    <name evidence="1" type="ORF">SDC9_107656</name>
</gene>